<dbReference type="InterPro" id="IPR024967">
    <property type="entry name" value="DNA-bd_IS481-type"/>
</dbReference>
<name>A0A554WZM4_9BURK</name>
<dbReference type="Proteomes" id="UP000318294">
    <property type="component" value="Unassembled WGS sequence"/>
</dbReference>
<dbReference type="Gene3D" id="1.10.10.10">
    <property type="entry name" value="Winged helix-like DNA-binding domain superfamily/Winged helix DNA-binding domain"/>
    <property type="match status" value="1"/>
</dbReference>
<evidence type="ECO:0000259" key="1">
    <source>
        <dbReference type="Pfam" id="PF13011"/>
    </source>
</evidence>
<comment type="caution">
    <text evidence="2">The sequence shown here is derived from an EMBL/GenBank/DDBJ whole genome shotgun (WGS) entry which is preliminary data.</text>
</comment>
<gene>
    <name evidence="2" type="ORF">Tchar_02622</name>
</gene>
<dbReference type="InterPro" id="IPR010921">
    <property type="entry name" value="Trp_repressor/repl_initiator"/>
</dbReference>
<organism evidence="2 3">
    <name type="scientific">Tepidimonas charontis</name>
    <dbReference type="NCBI Taxonomy" id="2267262"/>
    <lineage>
        <taxon>Bacteria</taxon>
        <taxon>Pseudomonadati</taxon>
        <taxon>Pseudomonadota</taxon>
        <taxon>Betaproteobacteria</taxon>
        <taxon>Burkholderiales</taxon>
        <taxon>Tepidimonas</taxon>
    </lineage>
</organism>
<feature type="domain" description="DNA-binding" evidence="1">
    <location>
        <begin position="1"/>
        <end position="76"/>
    </location>
</feature>
<keyword evidence="3" id="KW-1185">Reference proteome</keyword>
<dbReference type="Pfam" id="PF13011">
    <property type="entry name" value="LZ_Tnp_IS481"/>
    <property type="match status" value="1"/>
</dbReference>
<evidence type="ECO:0000313" key="3">
    <source>
        <dbReference type="Proteomes" id="UP000318294"/>
    </source>
</evidence>
<dbReference type="SUPFAM" id="SSF48295">
    <property type="entry name" value="TrpR-like"/>
    <property type="match status" value="1"/>
</dbReference>
<protein>
    <submittedName>
        <fullName evidence="2">Leucine-zipper of insertion element IS481</fullName>
    </submittedName>
</protein>
<sequence>MNTHKNARLTFARRLQMVQEMTQHGLKACVAASRHGVTPRTARKWLGRYLAEGASGLTDASSRPKRSPRAIEPSKALLIVELRQRRMTQARICPARSFFGHGIRVNRRV</sequence>
<accession>A0A554WZM4</accession>
<proteinExistence type="predicted"/>
<reference evidence="2 3" key="1">
    <citation type="submission" date="2019-07" db="EMBL/GenBank/DDBJ databases">
        <title>Tepidimonas charontis SPSP-6 draft genome.</title>
        <authorList>
            <person name="Da Costa M.S."/>
            <person name="Froufe H.J.C."/>
            <person name="Egas C."/>
            <person name="Albuquerque L."/>
        </authorList>
    </citation>
    <scope>NUCLEOTIDE SEQUENCE [LARGE SCALE GENOMIC DNA]</scope>
    <source>
        <strain evidence="2 3">SPSP-6</strain>
    </source>
</reference>
<dbReference type="GO" id="GO:0043565">
    <property type="term" value="F:sequence-specific DNA binding"/>
    <property type="evidence" value="ECO:0007669"/>
    <property type="project" value="InterPro"/>
</dbReference>
<dbReference type="AlphaFoldDB" id="A0A554WZM4"/>
<dbReference type="InterPro" id="IPR036388">
    <property type="entry name" value="WH-like_DNA-bd_sf"/>
</dbReference>
<dbReference type="EMBL" id="VJON01000075">
    <property type="protein sequence ID" value="TSE29037.1"/>
    <property type="molecule type" value="Genomic_DNA"/>
</dbReference>
<evidence type="ECO:0000313" key="2">
    <source>
        <dbReference type="EMBL" id="TSE29037.1"/>
    </source>
</evidence>